<keyword evidence="3" id="KW-0732">Signal</keyword>
<feature type="domain" description="CFEM" evidence="5">
    <location>
        <begin position="1"/>
        <end position="88"/>
    </location>
</feature>
<evidence type="ECO:0000256" key="2">
    <source>
        <dbReference type="ARBA" id="ARBA00022525"/>
    </source>
</evidence>
<accession>A0A4Y9XVM1</accession>
<evidence type="ECO:0000313" key="7">
    <source>
        <dbReference type="Proteomes" id="UP000298327"/>
    </source>
</evidence>
<dbReference type="OrthoDB" id="10577557at2759"/>
<comment type="subcellular location">
    <subcellularLocation>
        <location evidence="1">Secreted</location>
    </subcellularLocation>
</comment>
<comment type="caution">
    <text evidence="6">The sequence shown here is derived from an EMBL/GenBank/DDBJ whole genome shotgun (WGS) entry which is preliminary data.</text>
</comment>
<dbReference type="GO" id="GO:0005576">
    <property type="term" value="C:extracellular region"/>
    <property type="evidence" value="ECO:0007669"/>
    <property type="project" value="UniProtKB-SubCell"/>
</dbReference>
<organism evidence="6 7">
    <name type="scientific">Dentipellis fragilis</name>
    <dbReference type="NCBI Taxonomy" id="205917"/>
    <lineage>
        <taxon>Eukaryota</taxon>
        <taxon>Fungi</taxon>
        <taxon>Dikarya</taxon>
        <taxon>Basidiomycota</taxon>
        <taxon>Agaricomycotina</taxon>
        <taxon>Agaricomycetes</taxon>
        <taxon>Russulales</taxon>
        <taxon>Hericiaceae</taxon>
        <taxon>Dentipellis</taxon>
    </lineage>
</organism>
<dbReference type="SMART" id="SM00747">
    <property type="entry name" value="CFEM"/>
    <property type="match status" value="1"/>
</dbReference>
<dbReference type="InterPro" id="IPR008427">
    <property type="entry name" value="Extracellular_membr_CFEM_dom"/>
</dbReference>
<dbReference type="AlphaFoldDB" id="A0A4Y9XVM1"/>
<dbReference type="Proteomes" id="UP000298327">
    <property type="component" value="Unassembled WGS sequence"/>
</dbReference>
<keyword evidence="4" id="KW-1015">Disulfide bond</keyword>
<evidence type="ECO:0000313" key="6">
    <source>
        <dbReference type="EMBL" id="TFY53808.1"/>
    </source>
</evidence>
<keyword evidence="2" id="KW-0964">Secreted</keyword>
<gene>
    <name evidence="6" type="ORF">EVG20_g9962</name>
</gene>
<evidence type="ECO:0000256" key="3">
    <source>
        <dbReference type="ARBA" id="ARBA00022729"/>
    </source>
</evidence>
<dbReference type="EMBL" id="SEOQ01001102">
    <property type="protein sequence ID" value="TFY53808.1"/>
    <property type="molecule type" value="Genomic_DNA"/>
</dbReference>
<protein>
    <recommendedName>
        <fullName evidence="5">CFEM domain-containing protein</fullName>
    </recommendedName>
</protein>
<reference evidence="6 7" key="1">
    <citation type="submission" date="2019-02" db="EMBL/GenBank/DDBJ databases">
        <title>Genome sequencing of the rare red list fungi Dentipellis fragilis.</title>
        <authorList>
            <person name="Buettner E."/>
            <person name="Kellner H."/>
        </authorList>
    </citation>
    <scope>NUCLEOTIDE SEQUENCE [LARGE SCALE GENOMIC DNA]</scope>
    <source>
        <strain evidence="6 7">DSM 105465</strain>
    </source>
</reference>
<keyword evidence="7" id="KW-1185">Reference proteome</keyword>
<evidence type="ECO:0000259" key="5">
    <source>
        <dbReference type="PROSITE" id="PS52012"/>
    </source>
</evidence>
<dbReference type="PROSITE" id="PS52012">
    <property type="entry name" value="CFEM"/>
    <property type="match status" value="1"/>
</dbReference>
<evidence type="ECO:0000256" key="4">
    <source>
        <dbReference type="ARBA" id="ARBA00023157"/>
    </source>
</evidence>
<proteinExistence type="predicted"/>
<name>A0A4Y9XVM1_9AGAM</name>
<evidence type="ECO:0000256" key="1">
    <source>
        <dbReference type="ARBA" id="ARBA00004613"/>
    </source>
</evidence>
<dbReference type="Pfam" id="PF05730">
    <property type="entry name" value="CFEM"/>
    <property type="match status" value="1"/>
</dbReference>
<sequence>MPVLAQSTPPAPACAVACVGQVASADMCSGVGDVGCLCAIAAFAQQASNCVQQQCDSGDLQPAADYIQAFCSTGQSLLLVNIYSVSCS</sequence>